<evidence type="ECO:0000256" key="7">
    <source>
        <dbReference type="ARBA" id="ARBA00022989"/>
    </source>
</evidence>
<dbReference type="GO" id="GO:0005783">
    <property type="term" value="C:endoplasmic reticulum"/>
    <property type="evidence" value="ECO:0007669"/>
    <property type="project" value="UniProtKB-SubCell"/>
</dbReference>
<dbReference type="AlphaFoldDB" id="A0A8D8PUL3"/>
<name>A0A8D8PUL3_9HEMI</name>
<comment type="similarity">
    <text evidence="2 11">Belongs to the UDP-glycosyltransferase family.</text>
</comment>
<dbReference type="PANTHER" id="PTHR48043">
    <property type="entry name" value="EG:EG0003.4 PROTEIN-RELATED"/>
    <property type="match status" value="1"/>
</dbReference>
<evidence type="ECO:0000256" key="6">
    <source>
        <dbReference type="ARBA" id="ARBA00022824"/>
    </source>
</evidence>
<keyword evidence="7 12" id="KW-1133">Transmembrane helix</keyword>
<feature type="signal peptide" evidence="12">
    <location>
        <begin position="1"/>
        <end position="20"/>
    </location>
</feature>
<dbReference type="FunFam" id="3.40.50.2000:FF:000050">
    <property type="entry name" value="UDP-glucuronosyltransferase"/>
    <property type="match status" value="1"/>
</dbReference>
<sequence>MKSFLWIFTLICLILDNVRGFRILVLCPHISRSHFTIFEAIAKGLTDHGHVVDVLSHFPQSSKVLNYNDISVAGSMKLQTNDLLITDISFHNPVSDFFFIHQMGEDTCNSVMSTKAALDLLHSNKKYDLIITEVFNTDCFLGFVHKFKAPFIAVSAAHIIPMAAERFGIPDNPSYIPNAFLSYDAEMNFVERFLNTVTTLSLNLMRKYYYDPKHHKVATRYFGDDLPPFDVLARNTSLVLVNSHFSFMGTSRPYPSNVIEVAGLHVKSPQPLPADIRKFLDESKNGVIYFSMGSIIQGKSFPTEKRKAFLRAFEQVPQRVIWKWEGENMSGKIDSILLKSWAPQRDILDHPNVKVFISHGGFLGTTEALYSGVPIIGIPMFGDQKVNIRQVEKGGYGVTLPYNQITEDTVLAALRKVLKDKSFKKRAEQVARLFQDRPMPPLDTAIYWIEHAIRHGGGAHLKPASLDLYWWQYVLLDVIFVLLLIPILIFLFIRYFIRYMANTYYQATYGVDEKKRN</sequence>
<dbReference type="FunFam" id="3.40.50.2000:FF:000144">
    <property type="entry name" value="UDP-glucuronosyltransferase"/>
    <property type="match status" value="1"/>
</dbReference>
<dbReference type="Gene3D" id="3.40.50.2000">
    <property type="entry name" value="Glycogen Phosphorylase B"/>
    <property type="match status" value="1"/>
</dbReference>
<keyword evidence="9" id="KW-0325">Glycoprotein</keyword>
<feature type="chain" id="PRO_5033971502" description="UDP-glucuronosyltransferase" evidence="12">
    <location>
        <begin position="21"/>
        <end position="517"/>
    </location>
</feature>
<dbReference type="GO" id="GO:0015020">
    <property type="term" value="F:glucuronosyltransferase activity"/>
    <property type="evidence" value="ECO:0007669"/>
    <property type="project" value="UniProtKB-EC"/>
</dbReference>
<reference evidence="13" key="1">
    <citation type="submission" date="2021-05" db="EMBL/GenBank/DDBJ databases">
        <authorList>
            <person name="Alioto T."/>
            <person name="Alioto T."/>
            <person name="Gomez Garrido J."/>
        </authorList>
    </citation>
    <scope>NUCLEOTIDE SEQUENCE</scope>
</reference>
<dbReference type="InterPro" id="IPR050271">
    <property type="entry name" value="UDP-glycosyltransferase"/>
</dbReference>
<organism evidence="13">
    <name type="scientific">Cacopsylla melanoneura</name>
    <dbReference type="NCBI Taxonomy" id="428564"/>
    <lineage>
        <taxon>Eukaryota</taxon>
        <taxon>Metazoa</taxon>
        <taxon>Ecdysozoa</taxon>
        <taxon>Arthropoda</taxon>
        <taxon>Hexapoda</taxon>
        <taxon>Insecta</taxon>
        <taxon>Pterygota</taxon>
        <taxon>Neoptera</taxon>
        <taxon>Paraneoptera</taxon>
        <taxon>Hemiptera</taxon>
        <taxon>Sternorrhyncha</taxon>
        <taxon>Psylloidea</taxon>
        <taxon>Psyllidae</taxon>
        <taxon>Psyllinae</taxon>
        <taxon>Cacopsylla</taxon>
    </lineage>
</organism>
<evidence type="ECO:0000313" key="13">
    <source>
        <dbReference type="EMBL" id="CAG6615847.1"/>
    </source>
</evidence>
<dbReference type="EMBL" id="HBUF01034091">
    <property type="protein sequence ID" value="CAG6615845.1"/>
    <property type="molecule type" value="Transcribed_RNA"/>
</dbReference>
<keyword evidence="6" id="KW-0256">Endoplasmic reticulum</keyword>
<keyword evidence="8 12" id="KW-0472">Membrane</keyword>
<dbReference type="PANTHER" id="PTHR48043:SF145">
    <property type="entry name" value="FI06409P-RELATED"/>
    <property type="match status" value="1"/>
</dbReference>
<dbReference type="PROSITE" id="PS00375">
    <property type="entry name" value="UDPGT"/>
    <property type="match status" value="1"/>
</dbReference>
<protein>
    <recommendedName>
        <fullName evidence="12">UDP-glucuronosyltransferase</fullName>
        <ecNumber evidence="12">2.4.1.17</ecNumber>
    </recommendedName>
</protein>
<evidence type="ECO:0000256" key="12">
    <source>
        <dbReference type="RuleBase" id="RU362059"/>
    </source>
</evidence>
<evidence type="ECO:0000256" key="1">
    <source>
        <dbReference type="ARBA" id="ARBA00004240"/>
    </source>
</evidence>
<dbReference type="CDD" id="cd03784">
    <property type="entry name" value="GT1_Gtf-like"/>
    <property type="match status" value="1"/>
</dbReference>
<feature type="transmembrane region" description="Helical" evidence="12">
    <location>
        <begin position="470"/>
        <end position="493"/>
    </location>
</feature>
<keyword evidence="4 11" id="KW-0808">Transferase</keyword>
<evidence type="ECO:0000256" key="3">
    <source>
        <dbReference type="ARBA" id="ARBA00022676"/>
    </source>
</evidence>
<evidence type="ECO:0000256" key="4">
    <source>
        <dbReference type="ARBA" id="ARBA00022679"/>
    </source>
</evidence>
<comment type="catalytic activity">
    <reaction evidence="12">
        <text>glucuronate acceptor + UDP-alpha-D-glucuronate = acceptor beta-D-glucuronoside + UDP + H(+)</text>
        <dbReference type="Rhea" id="RHEA:21032"/>
        <dbReference type="ChEBI" id="CHEBI:15378"/>
        <dbReference type="ChEBI" id="CHEBI:58052"/>
        <dbReference type="ChEBI" id="CHEBI:58223"/>
        <dbReference type="ChEBI" id="CHEBI:132367"/>
        <dbReference type="ChEBI" id="CHEBI:132368"/>
        <dbReference type="EC" id="2.4.1.17"/>
    </reaction>
</comment>
<evidence type="ECO:0000256" key="11">
    <source>
        <dbReference type="RuleBase" id="RU003718"/>
    </source>
</evidence>
<dbReference type="InterPro" id="IPR002213">
    <property type="entry name" value="UDP_glucos_trans"/>
</dbReference>
<keyword evidence="12" id="KW-0732">Signal</keyword>
<dbReference type="InterPro" id="IPR035595">
    <property type="entry name" value="UDP_glycos_trans_CS"/>
</dbReference>
<dbReference type="EC" id="2.4.1.17" evidence="12"/>
<evidence type="ECO:0000256" key="2">
    <source>
        <dbReference type="ARBA" id="ARBA00009995"/>
    </source>
</evidence>
<accession>A0A8D8PUL3</accession>
<evidence type="ECO:0000256" key="5">
    <source>
        <dbReference type="ARBA" id="ARBA00022692"/>
    </source>
</evidence>
<comment type="subcellular location">
    <subcellularLocation>
        <location evidence="10">Endomembrane system</location>
        <topology evidence="10">Single-pass type I membrane protein</topology>
    </subcellularLocation>
    <subcellularLocation>
        <location evidence="1">Endoplasmic reticulum</location>
    </subcellularLocation>
    <subcellularLocation>
        <location evidence="12">Membrane</location>
        <topology evidence="12">Single-pass membrane protein</topology>
    </subcellularLocation>
</comment>
<dbReference type="EMBL" id="HBUF01034092">
    <property type="protein sequence ID" value="CAG6615847.1"/>
    <property type="molecule type" value="Transcribed_RNA"/>
</dbReference>
<proteinExistence type="inferred from homology"/>
<keyword evidence="5 12" id="KW-0812">Transmembrane</keyword>
<evidence type="ECO:0000256" key="8">
    <source>
        <dbReference type="ARBA" id="ARBA00023136"/>
    </source>
</evidence>
<dbReference type="SUPFAM" id="SSF53756">
    <property type="entry name" value="UDP-Glycosyltransferase/glycogen phosphorylase"/>
    <property type="match status" value="1"/>
</dbReference>
<evidence type="ECO:0000256" key="9">
    <source>
        <dbReference type="ARBA" id="ARBA00023180"/>
    </source>
</evidence>
<dbReference type="GO" id="GO:0016020">
    <property type="term" value="C:membrane"/>
    <property type="evidence" value="ECO:0007669"/>
    <property type="project" value="UniProtKB-SubCell"/>
</dbReference>
<keyword evidence="3 11" id="KW-0328">Glycosyltransferase</keyword>
<dbReference type="Pfam" id="PF00201">
    <property type="entry name" value="UDPGT"/>
    <property type="match status" value="1"/>
</dbReference>
<evidence type="ECO:0000256" key="10">
    <source>
        <dbReference type="ARBA" id="ARBA00046288"/>
    </source>
</evidence>